<evidence type="ECO:0000313" key="10">
    <source>
        <dbReference type="EMBL" id="OBZ84481.1"/>
    </source>
</evidence>
<dbReference type="PANTHER" id="PTHR15641:SF1">
    <property type="entry name" value="ELONGATOR COMPLEX PROTEIN 5"/>
    <property type="match status" value="1"/>
</dbReference>
<keyword evidence="6" id="KW-0963">Cytoplasm</keyword>
<gene>
    <name evidence="10" type="primary">elp5</name>
    <name evidence="10" type="ORF">A0J61_07467</name>
</gene>
<proteinExistence type="inferred from homology"/>
<dbReference type="InterPro" id="IPR019519">
    <property type="entry name" value="Elp5"/>
</dbReference>
<evidence type="ECO:0000313" key="11">
    <source>
        <dbReference type="Proteomes" id="UP000093000"/>
    </source>
</evidence>
<keyword evidence="8" id="KW-0539">Nucleus</keyword>
<dbReference type="STRING" id="101091.A0A1C7N641"/>
<name>A0A1C7N641_9FUNG</name>
<dbReference type="PANTHER" id="PTHR15641">
    <property type="entry name" value="ELONGATOR COMPLEX PROTEIN 5"/>
    <property type="match status" value="1"/>
</dbReference>
<dbReference type="GO" id="GO:0005829">
    <property type="term" value="C:cytosol"/>
    <property type="evidence" value="ECO:0007669"/>
    <property type="project" value="TreeGrafter"/>
</dbReference>
<feature type="region of interest" description="Disordered" evidence="9">
    <location>
        <begin position="342"/>
        <end position="363"/>
    </location>
</feature>
<keyword evidence="7" id="KW-0819">tRNA processing</keyword>
<comment type="subcellular location">
    <subcellularLocation>
        <location evidence="2">Cytoplasm</location>
    </subcellularLocation>
    <subcellularLocation>
        <location evidence="1">Nucleus</location>
    </subcellularLocation>
</comment>
<keyword evidence="11" id="KW-1185">Reference proteome</keyword>
<evidence type="ECO:0000256" key="9">
    <source>
        <dbReference type="SAM" id="MobiDB-lite"/>
    </source>
</evidence>
<comment type="caution">
    <text evidence="10">The sequence shown here is derived from an EMBL/GenBank/DDBJ whole genome shotgun (WGS) entry which is preliminary data.</text>
</comment>
<dbReference type="Gene3D" id="3.40.50.300">
    <property type="entry name" value="P-loop containing nucleotide triphosphate hydrolases"/>
    <property type="match status" value="1"/>
</dbReference>
<dbReference type="InterPro" id="IPR027417">
    <property type="entry name" value="P-loop_NTPase"/>
</dbReference>
<dbReference type="EMBL" id="LUGH01000504">
    <property type="protein sequence ID" value="OBZ84481.1"/>
    <property type="molecule type" value="Genomic_DNA"/>
</dbReference>
<protein>
    <recommendedName>
        <fullName evidence="5">Elongator complex protein 5</fullName>
    </recommendedName>
</protein>
<evidence type="ECO:0000256" key="4">
    <source>
        <dbReference type="ARBA" id="ARBA00009567"/>
    </source>
</evidence>
<dbReference type="GO" id="GO:0005634">
    <property type="term" value="C:nucleus"/>
    <property type="evidence" value="ECO:0007669"/>
    <property type="project" value="UniProtKB-SubCell"/>
</dbReference>
<evidence type="ECO:0000256" key="7">
    <source>
        <dbReference type="ARBA" id="ARBA00022694"/>
    </source>
</evidence>
<accession>A0A1C7N641</accession>
<dbReference type="UniPathway" id="UPA00988"/>
<evidence type="ECO:0000256" key="5">
    <source>
        <dbReference type="ARBA" id="ARBA00020264"/>
    </source>
</evidence>
<evidence type="ECO:0000256" key="1">
    <source>
        <dbReference type="ARBA" id="ARBA00004123"/>
    </source>
</evidence>
<comment type="similarity">
    <text evidence="4">Belongs to the ELP5 family.</text>
</comment>
<evidence type="ECO:0000256" key="8">
    <source>
        <dbReference type="ARBA" id="ARBA00023242"/>
    </source>
</evidence>
<reference evidence="10 11" key="1">
    <citation type="submission" date="2016-03" db="EMBL/GenBank/DDBJ databases">
        <title>Choanephora cucurbitarum.</title>
        <authorList>
            <person name="Min B."/>
            <person name="Park H."/>
            <person name="Park J.-H."/>
            <person name="Shin H.-D."/>
            <person name="Choi I.-G."/>
        </authorList>
    </citation>
    <scope>NUCLEOTIDE SEQUENCE [LARGE SCALE GENOMIC DNA]</scope>
    <source>
        <strain evidence="10 11">KUS-F28377</strain>
    </source>
</reference>
<dbReference type="InParanoid" id="A0A1C7N641"/>
<dbReference type="Proteomes" id="UP000093000">
    <property type="component" value="Unassembled WGS sequence"/>
</dbReference>
<dbReference type="GO" id="GO:0002098">
    <property type="term" value="P:tRNA wobble uridine modification"/>
    <property type="evidence" value="ECO:0007669"/>
    <property type="project" value="InterPro"/>
</dbReference>
<feature type="compositionally biased region" description="Acidic residues" evidence="9">
    <location>
        <begin position="347"/>
        <end position="363"/>
    </location>
</feature>
<dbReference type="GO" id="GO:0000049">
    <property type="term" value="F:tRNA binding"/>
    <property type="evidence" value="ECO:0007669"/>
    <property type="project" value="TreeGrafter"/>
</dbReference>
<sequence>MALEQILNNKSSTSFILINDTIRLSSLSLLIDISKRALDDNKTVIAILTETSPQAWRERFNDNTNLFIVDCYSDPFGWDNGSGSDDQNTVKITDIQAIEKSILSVVVNKVLESPSFQIIVDSLIPFAQISQHRTYQFVKSLESLTTELPTKLGTNNYLGDETHIESSRLAIGFHSDLKLISKSGLTLQNSLTRLASVIIQLEPLKERTHFETQSALTGFIPQDTFSYLTVTSNCTTKGGIAHIEWRKKSGKVQYHSDGFLLNSKGYLDIVPVNQLTGIIEQQPEDTEAMEIDKKSDPTANLSFNLSLTDEQRKAKDSLVLPFMKAQQLEVSVEEEKKSGGLIYYDPDAADDFDDEDPDEDLDI</sequence>
<dbReference type="AlphaFoldDB" id="A0A1C7N641"/>
<dbReference type="GO" id="GO:0033588">
    <property type="term" value="C:elongator holoenzyme complex"/>
    <property type="evidence" value="ECO:0007669"/>
    <property type="project" value="InterPro"/>
</dbReference>
<evidence type="ECO:0000256" key="2">
    <source>
        <dbReference type="ARBA" id="ARBA00004496"/>
    </source>
</evidence>
<comment type="pathway">
    <text evidence="3">tRNA modification; 5-methoxycarbonylmethyl-2-thiouridine-tRNA biosynthesis.</text>
</comment>
<dbReference type="Pfam" id="PF10483">
    <property type="entry name" value="Elong_Iki1"/>
    <property type="match status" value="1"/>
</dbReference>
<organism evidence="10 11">
    <name type="scientific">Choanephora cucurbitarum</name>
    <dbReference type="NCBI Taxonomy" id="101091"/>
    <lineage>
        <taxon>Eukaryota</taxon>
        <taxon>Fungi</taxon>
        <taxon>Fungi incertae sedis</taxon>
        <taxon>Mucoromycota</taxon>
        <taxon>Mucoromycotina</taxon>
        <taxon>Mucoromycetes</taxon>
        <taxon>Mucorales</taxon>
        <taxon>Mucorineae</taxon>
        <taxon>Choanephoraceae</taxon>
        <taxon>Choanephoroideae</taxon>
        <taxon>Choanephora</taxon>
    </lineage>
</organism>
<dbReference type="OrthoDB" id="166907at2759"/>
<evidence type="ECO:0000256" key="6">
    <source>
        <dbReference type="ARBA" id="ARBA00022490"/>
    </source>
</evidence>
<evidence type="ECO:0000256" key="3">
    <source>
        <dbReference type="ARBA" id="ARBA00005043"/>
    </source>
</evidence>